<dbReference type="EMBL" id="PIUK01000159">
    <property type="protein sequence ID" value="MBY6277291.1"/>
    <property type="molecule type" value="Genomic_DNA"/>
</dbReference>
<accession>A0A953I5E4</accession>
<reference evidence="1" key="1">
    <citation type="submission" date="2017-11" db="EMBL/GenBank/DDBJ databases">
        <title>Three new genomes from thermophilic consortium.</title>
        <authorList>
            <person name="Quaggio R."/>
            <person name="Amgarten D."/>
            <person name="Setubal J.C."/>
        </authorList>
    </citation>
    <scope>NUCLEOTIDE SEQUENCE</scope>
    <source>
        <strain evidence="1">ZCTH01-B2</strain>
    </source>
</reference>
<sequence length="122" mass="13558">MVIHRSVCGRLDRLSLWFTDLCETTVADQKCRLLFHLGEHVTAVWEADGYTLSSPLSPLQLRLIVSGNYPSRVYVGAGDPTQTETLFGWSATGFLRLESITTIVYEVPAQTVVSWSLTASDH</sequence>
<organism evidence="1 2">
    <name type="scientific">Symbiobacterium thermophilum</name>
    <dbReference type="NCBI Taxonomy" id="2734"/>
    <lineage>
        <taxon>Bacteria</taxon>
        <taxon>Bacillati</taxon>
        <taxon>Bacillota</taxon>
        <taxon>Clostridia</taxon>
        <taxon>Eubacteriales</taxon>
        <taxon>Symbiobacteriaceae</taxon>
        <taxon>Symbiobacterium</taxon>
    </lineage>
</organism>
<name>A0A953I5E4_SYMTR</name>
<protein>
    <submittedName>
        <fullName evidence="1">Uncharacterized protein</fullName>
    </submittedName>
</protein>
<comment type="caution">
    <text evidence="1">The sequence shown here is derived from an EMBL/GenBank/DDBJ whole genome shotgun (WGS) entry which is preliminary data.</text>
</comment>
<evidence type="ECO:0000313" key="2">
    <source>
        <dbReference type="Proteomes" id="UP000732377"/>
    </source>
</evidence>
<proteinExistence type="predicted"/>
<evidence type="ECO:0000313" key="1">
    <source>
        <dbReference type="EMBL" id="MBY6277291.1"/>
    </source>
</evidence>
<dbReference type="Proteomes" id="UP000732377">
    <property type="component" value="Unassembled WGS sequence"/>
</dbReference>
<dbReference type="AlphaFoldDB" id="A0A953I5E4"/>
<gene>
    <name evidence="1" type="ORF">CWE10_13950</name>
</gene>